<sequence>MQRFTTFLRFFLLFALLLVGAANRPQSTPRVSLTDEVLALFRTTTIPRT</sequence>
<organism evidence="1 2">
    <name type="scientific">Hymenobacter actinosclerus</name>
    <dbReference type="NCBI Taxonomy" id="82805"/>
    <lineage>
        <taxon>Bacteria</taxon>
        <taxon>Pseudomonadati</taxon>
        <taxon>Bacteroidota</taxon>
        <taxon>Cytophagia</taxon>
        <taxon>Cytophagales</taxon>
        <taxon>Hymenobacteraceae</taxon>
        <taxon>Hymenobacter</taxon>
    </lineage>
</organism>
<gene>
    <name evidence="1" type="ORF">SAMN04487998_1071</name>
</gene>
<keyword evidence="2" id="KW-1185">Reference proteome</keyword>
<proteinExistence type="predicted"/>
<dbReference type="AlphaFoldDB" id="A0A1I0BHV7"/>
<name>A0A1I0BHV7_9BACT</name>
<accession>A0A1I0BHV7</accession>
<evidence type="ECO:0000313" key="2">
    <source>
        <dbReference type="Proteomes" id="UP000198697"/>
    </source>
</evidence>
<dbReference type="EMBL" id="FOHS01000001">
    <property type="protein sequence ID" value="SET06130.1"/>
    <property type="molecule type" value="Genomic_DNA"/>
</dbReference>
<protein>
    <submittedName>
        <fullName evidence="1">Uncharacterized protein</fullName>
    </submittedName>
</protein>
<evidence type="ECO:0000313" key="1">
    <source>
        <dbReference type="EMBL" id="SET06130.1"/>
    </source>
</evidence>
<reference evidence="2" key="1">
    <citation type="submission" date="2016-10" db="EMBL/GenBank/DDBJ databases">
        <authorList>
            <person name="Varghese N."/>
            <person name="Submissions S."/>
        </authorList>
    </citation>
    <scope>NUCLEOTIDE SEQUENCE [LARGE SCALE GENOMIC DNA]</scope>
    <source>
        <strain evidence="2">DSM 15310</strain>
    </source>
</reference>
<dbReference type="Proteomes" id="UP000198697">
    <property type="component" value="Unassembled WGS sequence"/>
</dbReference>